<keyword evidence="2" id="KW-1185">Reference proteome</keyword>
<reference evidence="2" key="1">
    <citation type="journal article" date="2019" name="Int. J. Syst. Evol. Microbiol.">
        <title>The Global Catalogue of Microorganisms (GCM) 10K type strain sequencing project: providing services to taxonomists for standard genome sequencing and annotation.</title>
        <authorList>
            <consortium name="The Broad Institute Genomics Platform"/>
            <consortium name="The Broad Institute Genome Sequencing Center for Infectious Disease"/>
            <person name="Wu L."/>
            <person name="Ma J."/>
        </authorList>
    </citation>
    <scope>NUCLEOTIDE SEQUENCE [LARGE SCALE GENOMIC DNA]</scope>
    <source>
        <strain evidence="2">CCUG 63369</strain>
    </source>
</reference>
<name>A0ABW3BD05_9ACTN</name>
<organism evidence="1 2">
    <name type="scientific">Streptomonospora algeriensis</name>
    <dbReference type="NCBI Taxonomy" id="995084"/>
    <lineage>
        <taxon>Bacteria</taxon>
        <taxon>Bacillati</taxon>
        <taxon>Actinomycetota</taxon>
        <taxon>Actinomycetes</taxon>
        <taxon>Streptosporangiales</taxon>
        <taxon>Nocardiopsidaceae</taxon>
        <taxon>Streptomonospora</taxon>
    </lineage>
</organism>
<evidence type="ECO:0000313" key="2">
    <source>
        <dbReference type="Proteomes" id="UP001596956"/>
    </source>
</evidence>
<dbReference type="EMBL" id="JBHTHR010000149">
    <property type="protein sequence ID" value="MFD0801098.1"/>
    <property type="molecule type" value="Genomic_DNA"/>
</dbReference>
<proteinExistence type="predicted"/>
<protein>
    <recommendedName>
        <fullName evidence="3">DivIVA domain-containing protein</fullName>
    </recommendedName>
</protein>
<comment type="caution">
    <text evidence="1">The sequence shown here is derived from an EMBL/GenBank/DDBJ whole genome shotgun (WGS) entry which is preliminary data.</text>
</comment>
<accession>A0ABW3BD05</accession>
<sequence length="174" mass="18666">MTAAPLEFDVVLRGYDRAQVQSLLETMQRSIAEPAASGAVTPAQARDRAAFDVALRGYERTQVHSAYERLLDRLAEVHGEDSGEPEEQKLPEFAFDRVLRGYDAAAAVELIDAGVTALQALRSGESDAPTARAAAADLRYRRDALPKALRGYDSTQVDAAVETVCTELEGGAGA</sequence>
<gene>
    <name evidence="1" type="ORF">ACFQZU_07185</name>
</gene>
<evidence type="ECO:0000313" key="1">
    <source>
        <dbReference type="EMBL" id="MFD0801098.1"/>
    </source>
</evidence>
<evidence type="ECO:0008006" key="3">
    <source>
        <dbReference type="Google" id="ProtNLM"/>
    </source>
</evidence>
<dbReference type="Proteomes" id="UP001596956">
    <property type="component" value="Unassembled WGS sequence"/>
</dbReference>